<keyword evidence="7" id="KW-1185">Reference proteome</keyword>
<evidence type="ECO:0000256" key="1">
    <source>
        <dbReference type="ARBA" id="ARBA00007401"/>
    </source>
</evidence>
<dbReference type="SUPFAM" id="SSF49303">
    <property type="entry name" value="beta-Galactosidase/glucuronidase domain"/>
    <property type="match status" value="1"/>
</dbReference>
<dbReference type="EMBL" id="CP071795">
    <property type="protein sequence ID" value="QTD37648.1"/>
    <property type="molecule type" value="Genomic_DNA"/>
</dbReference>
<dbReference type="InterPro" id="IPR006102">
    <property type="entry name" value="Ig-like_GH2"/>
</dbReference>
<dbReference type="SUPFAM" id="SSF51445">
    <property type="entry name" value="(Trans)glycosidases"/>
    <property type="match status" value="1"/>
</dbReference>
<protein>
    <recommendedName>
        <fullName evidence="8">Glycoside hydrolase family 2</fullName>
    </recommendedName>
</protein>
<feature type="domain" description="Glycoside hydrolase family 2 immunoglobulin-like beta-sandwich" evidence="4">
    <location>
        <begin position="167"/>
        <end position="267"/>
    </location>
</feature>
<gene>
    <name evidence="6" type="ORF">JL193_16525</name>
</gene>
<dbReference type="Gene3D" id="2.60.40.10">
    <property type="entry name" value="Immunoglobulins"/>
    <property type="match status" value="1"/>
</dbReference>
<dbReference type="InterPro" id="IPR006103">
    <property type="entry name" value="Glyco_hydro_2_cat"/>
</dbReference>
<dbReference type="InterPro" id="IPR013783">
    <property type="entry name" value="Ig-like_fold"/>
</dbReference>
<evidence type="ECO:0000313" key="6">
    <source>
        <dbReference type="EMBL" id="QTD37648.1"/>
    </source>
</evidence>
<dbReference type="InterPro" id="IPR036156">
    <property type="entry name" value="Beta-gal/glucu_dom_sf"/>
</dbReference>
<evidence type="ECO:0000256" key="2">
    <source>
        <dbReference type="ARBA" id="ARBA00022801"/>
    </source>
</evidence>
<proteinExistence type="inferred from homology"/>
<dbReference type="SUPFAM" id="SSF49785">
    <property type="entry name" value="Galactose-binding domain-like"/>
    <property type="match status" value="1"/>
</dbReference>
<dbReference type="Gene3D" id="2.60.120.260">
    <property type="entry name" value="Galactose-binding domain-like"/>
    <property type="match status" value="1"/>
</dbReference>
<dbReference type="InterPro" id="IPR017853">
    <property type="entry name" value="GH"/>
</dbReference>
<dbReference type="Pfam" id="PF00703">
    <property type="entry name" value="Glyco_hydro_2"/>
    <property type="match status" value="1"/>
</dbReference>
<sequence>MVKDLSGTWNVFLDSLNKGLPKELISENTLQLPGSLNENGYGVKTIVADTAMLTPNYKYVGRAYYSKNIEIPKKWKNKKIELFLERVLWESKVYVDGIEKDTKDALGTPHIHNLGNLTPGNHTLTIRVNNEMIHDIGKKGHAYTEHTQTLWNGIVGRMELIAKNNLHIEKTTISGNFDGDEISVKLNIRGQLPQKATINFVISNLETGEIVLTSKKTGNEFEKAFKISLNKAVKPWSEFTPNLYELKTSLEVDHKVIASSTESFGLRKVSQDGTKININNMPIFLRGNLDNVHFPLTGYPSCKVEDWERIFKIYKDYGLNHVRFHSWCPPEAAFVAADKLGIYIQAEASVWIDWWMKNTVGVGKSPERDKFIRAEMDRVIDTYGNHPSFIMFGIGNELGSADFDVTDKWIGELKKRDPRRLYAVSTARKITKHCDYAATHFIDGVGLVRGTLKPSTNWDYENVYGPNNIPIIAHEIGQWPVYPNWEEIKKYTGALKARNFEAFREQARKNGIENQSRDFQLASGALNQLLYKYEIESFLRTPSCAGIQLLGINDYPGQGEALIGWLDAFWDSKNITTPKEFRKHFNTTVPLARFEKFVFTNDETLTVTSEISHYNKHDLKDKTIVYSVSDETNKILFSERLMNKTIKNGTVTSVGTHQFSLQTIKKATQLKIEIAIEGTEFKNDWNVWVFPKKTPKVVNNTVLETNSFDETTLKALEEGKSVLLNASKLGSTKTSVKFDFYSLYWSLTYFSGQGKTNIGLLVDHKNNAFSKFPTNFHSDWQWEPISKNSKAFVLNELPANYIPIAQPIDDFHRNNKMGILFELKVGKGKLMVSGFDITNNTSPATQQLKFSLLKYMNSKNFDPTTSVSKEWLSGLFSLTASTNNVTIPKQYKDPIVYIKASGKLKENANIAWKKDNDQSLLLFNSNYTVTTKHQNKEGWNSNETSLVINCPKGILGTFYLKLKNTKNIEFINFEGRTTSNKKVNNNGLIKYHIMREDSQDGVLKLKLKSKDLVIDEIAIIKE</sequence>
<keyword evidence="3" id="KW-0326">Glycosidase</keyword>
<dbReference type="RefSeq" id="WP_207971813.1">
    <property type="nucleotide sequence ID" value="NZ_CP071795.1"/>
</dbReference>
<evidence type="ECO:0000313" key="7">
    <source>
        <dbReference type="Proteomes" id="UP000663935"/>
    </source>
</evidence>
<evidence type="ECO:0000259" key="4">
    <source>
        <dbReference type="Pfam" id="PF00703"/>
    </source>
</evidence>
<dbReference type="InterPro" id="IPR051913">
    <property type="entry name" value="GH2_Domain-Containing"/>
</dbReference>
<name>A0ABX7SXT1_9FLAO</name>
<comment type="similarity">
    <text evidence="1">Belongs to the glycosyl hydrolase 2 family.</text>
</comment>
<accession>A0ABX7SXT1</accession>
<organism evidence="6 7">
    <name type="scientific">Polaribacter batillariae</name>
    <dbReference type="NCBI Taxonomy" id="2808900"/>
    <lineage>
        <taxon>Bacteria</taxon>
        <taxon>Pseudomonadati</taxon>
        <taxon>Bacteroidota</taxon>
        <taxon>Flavobacteriia</taxon>
        <taxon>Flavobacteriales</taxon>
        <taxon>Flavobacteriaceae</taxon>
    </lineage>
</organism>
<dbReference type="InterPro" id="IPR008979">
    <property type="entry name" value="Galactose-bd-like_sf"/>
</dbReference>
<dbReference type="PANTHER" id="PTHR42732:SF1">
    <property type="entry name" value="BETA-MANNOSIDASE"/>
    <property type="match status" value="1"/>
</dbReference>
<evidence type="ECO:0000256" key="3">
    <source>
        <dbReference type="ARBA" id="ARBA00023295"/>
    </source>
</evidence>
<reference evidence="6 7" key="1">
    <citation type="submission" date="2021-03" db="EMBL/GenBank/DDBJ databases">
        <title>Complete genome of Polaribacter_sp.G4M1.</title>
        <authorList>
            <person name="Jeong S.W."/>
            <person name="Bae J.W."/>
        </authorList>
    </citation>
    <scope>NUCLEOTIDE SEQUENCE [LARGE SCALE GENOMIC DNA]</scope>
    <source>
        <strain evidence="6 7">G4M1</strain>
    </source>
</reference>
<dbReference type="PANTHER" id="PTHR42732">
    <property type="entry name" value="BETA-GALACTOSIDASE"/>
    <property type="match status" value="1"/>
</dbReference>
<dbReference type="Gene3D" id="3.20.20.80">
    <property type="entry name" value="Glycosidases"/>
    <property type="match status" value="1"/>
</dbReference>
<keyword evidence="2" id="KW-0378">Hydrolase</keyword>
<evidence type="ECO:0008006" key="8">
    <source>
        <dbReference type="Google" id="ProtNLM"/>
    </source>
</evidence>
<feature type="domain" description="Glycoside hydrolase family 2 catalytic" evidence="5">
    <location>
        <begin position="274"/>
        <end position="425"/>
    </location>
</feature>
<evidence type="ECO:0000259" key="5">
    <source>
        <dbReference type="Pfam" id="PF02836"/>
    </source>
</evidence>
<dbReference type="Proteomes" id="UP000663935">
    <property type="component" value="Chromosome"/>
</dbReference>
<dbReference type="Pfam" id="PF02836">
    <property type="entry name" value="Glyco_hydro_2_C"/>
    <property type="match status" value="1"/>
</dbReference>